<feature type="region of interest" description="Disordered" evidence="1">
    <location>
        <begin position="1"/>
        <end position="35"/>
    </location>
</feature>
<gene>
    <name evidence="3" type="ORF">ACFSBW_09290</name>
</gene>
<evidence type="ECO:0000313" key="4">
    <source>
        <dbReference type="Proteomes" id="UP001597052"/>
    </source>
</evidence>
<dbReference type="Proteomes" id="UP001597052">
    <property type="component" value="Unassembled WGS sequence"/>
</dbReference>
<evidence type="ECO:0000256" key="1">
    <source>
        <dbReference type="SAM" id="MobiDB-lite"/>
    </source>
</evidence>
<evidence type="ECO:0008006" key="5">
    <source>
        <dbReference type="Google" id="ProtNLM"/>
    </source>
</evidence>
<dbReference type="EMBL" id="JBHUDM010000002">
    <property type="protein sequence ID" value="MFD1642064.1"/>
    <property type="molecule type" value="Genomic_DNA"/>
</dbReference>
<organism evidence="3 4">
    <name type="scientific">Halohasta litorea</name>
    <dbReference type="NCBI Taxonomy" id="869891"/>
    <lineage>
        <taxon>Archaea</taxon>
        <taxon>Methanobacteriati</taxon>
        <taxon>Methanobacteriota</taxon>
        <taxon>Stenosarchaea group</taxon>
        <taxon>Halobacteria</taxon>
        <taxon>Halobacteriales</taxon>
        <taxon>Haloferacaceae</taxon>
        <taxon>Halohasta</taxon>
    </lineage>
</organism>
<feature type="compositionally biased region" description="Low complexity" evidence="1">
    <location>
        <begin position="1"/>
        <end position="25"/>
    </location>
</feature>
<comment type="caution">
    <text evidence="3">The sequence shown here is derived from an EMBL/GenBank/DDBJ whole genome shotgun (WGS) entry which is preliminary data.</text>
</comment>
<accession>A0ABD6D744</accession>
<keyword evidence="4" id="KW-1185">Reference proteome</keyword>
<feature type="transmembrane region" description="Helical" evidence="2">
    <location>
        <begin position="47"/>
        <end position="63"/>
    </location>
</feature>
<reference evidence="3 4" key="1">
    <citation type="journal article" date="2019" name="Int. J. Syst. Evol. Microbiol.">
        <title>The Global Catalogue of Microorganisms (GCM) 10K type strain sequencing project: providing services to taxonomists for standard genome sequencing and annotation.</title>
        <authorList>
            <consortium name="The Broad Institute Genomics Platform"/>
            <consortium name="The Broad Institute Genome Sequencing Center for Infectious Disease"/>
            <person name="Wu L."/>
            <person name="Ma J."/>
        </authorList>
    </citation>
    <scope>NUCLEOTIDE SEQUENCE [LARGE SCALE GENOMIC DNA]</scope>
    <source>
        <strain evidence="3 4">CGMCC 1.10593</strain>
    </source>
</reference>
<evidence type="ECO:0000256" key="2">
    <source>
        <dbReference type="SAM" id="Phobius"/>
    </source>
</evidence>
<keyword evidence="2" id="KW-1133">Transmembrane helix</keyword>
<feature type="transmembrane region" description="Helical" evidence="2">
    <location>
        <begin position="70"/>
        <end position="88"/>
    </location>
</feature>
<protein>
    <recommendedName>
        <fullName evidence="5">TIGR04206 family protein</fullName>
    </recommendedName>
</protein>
<keyword evidence="2" id="KW-0812">Transmembrane</keyword>
<sequence>MSRNPTSPSTPTAEPETEPAAATTSGEADWIAADEQSTEGEFSFVDPLFYAPLLLVGAALVVFPEPATTLVGLVCLAAGVTLLAVDIAS</sequence>
<name>A0ABD6D744_9EURY</name>
<dbReference type="AlphaFoldDB" id="A0ABD6D744"/>
<keyword evidence="2" id="KW-0472">Membrane</keyword>
<evidence type="ECO:0000313" key="3">
    <source>
        <dbReference type="EMBL" id="MFD1642064.1"/>
    </source>
</evidence>
<dbReference type="RefSeq" id="WP_256395560.1">
    <property type="nucleotide sequence ID" value="NZ_JANHDJ010000002.1"/>
</dbReference>
<proteinExistence type="predicted"/>